<dbReference type="AlphaFoldDB" id="A0A1Y2SG48"/>
<reference evidence="1 2" key="1">
    <citation type="submission" date="2017-01" db="EMBL/GenBank/DDBJ databases">
        <title>Deconstructing symbiosis and pathogenesis requirements using a combined genomic-metabolomic approach.</title>
        <authorList>
            <person name="Tobias N.J."/>
            <person name="Wolff H."/>
            <person name="Djahanschiri B."/>
            <person name="Ebersberger I."/>
            <person name="Bode H.B."/>
        </authorList>
    </citation>
    <scope>NUCLEOTIDE SEQUENCE [LARGE SCALE GENOMIC DNA]</scope>
    <source>
        <strain evidence="1 2">DSM 4764</strain>
    </source>
</reference>
<name>A0A1Y2SG48_9GAMM</name>
<evidence type="ECO:0000313" key="1">
    <source>
        <dbReference type="EMBL" id="OTA16541.1"/>
    </source>
</evidence>
<comment type="caution">
    <text evidence="1">The sequence shown here is derived from an EMBL/GenBank/DDBJ whole genome shotgun (WGS) entry which is preliminary data.</text>
</comment>
<keyword evidence="2" id="KW-1185">Reference proteome</keyword>
<sequence length="52" mass="6278">MDIKFINEVRASLKRCRTNAIRFRHDDFLRKHSIELALSKRRFIRDVTAIYG</sequence>
<accession>A0A1Y2SG48</accession>
<dbReference type="Proteomes" id="UP000194204">
    <property type="component" value="Unassembled WGS sequence"/>
</dbReference>
<dbReference type="EMBL" id="MUBK01000042">
    <property type="protein sequence ID" value="OTA16541.1"/>
    <property type="molecule type" value="Genomic_DNA"/>
</dbReference>
<proteinExistence type="predicted"/>
<evidence type="ECO:0000313" key="2">
    <source>
        <dbReference type="Proteomes" id="UP000194204"/>
    </source>
</evidence>
<dbReference type="RefSeq" id="WP_167371941.1">
    <property type="nucleotide sequence ID" value="NZ_CAWNHF010000148.1"/>
</dbReference>
<protein>
    <submittedName>
        <fullName evidence="1">Uncharacterized protein</fullName>
    </submittedName>
</protein>
<gene>
    <name evidence="1" type="ORF">Xbed_03468</name>
</gene>
<dbReference type="STRING" id="40578.Xbed_03468"/>
<organism evidence="1 2">
    <name type="scientific">Xenorhabdus beddingii</name>
    <dbReference type="NCBI Taxonomy" id="40578"/>
    <lineage>
        <taxon>Bacteria</taxon>
        <taxon>Pseudomonadati</taxon>
        <taxon>Pseudomonadota</taxon>
        <taxon>Gammaproteobacteria</taxon>
        <taxon>Enterobacterales</taxon>
        <taxon>Morganellaceae</taxon>
        <taxon>Xenorhabdus</taxon>
    </lineage>
</organism>